<reference evidence="1" key="1">
    <citation type="journal article" date="2015" name="Nature">
        <title>Complex archaea that bridge the gap between prokaryotes and eukaryotes.</title>
        <authorList>
            <person name="Spang A."/>
            <person name="Saw J.H."/>
            <person name="Jorgensen S.L."/>
            <person name="Zaremba-Niedzwiedzka K."/>
            <person name="Martijn J."/>
            <person name="Lind A.E."/>
            <person name="van Eijk R."/>
            <person name="Schleper C."/>
            <person name="Guy L."/>
            <person name="Ettema T.J."/>
        </authorList>
    </citation>
    <scope>NUCLEOTIDE SEQUENCE</scope>
</reference>
<evidence type="ECO:0008006" key="2">
    <source>
        <dbReference type="Google" id="ProtNLM"/>
    </source>
</evidence>
<dbReference type="SUPFAM" id="SSF53187">
    <property type="entry name" value="Zn-dependent exopeptidases"/>
    <property type="match status" value="1"/>
</dbReference>
<accession>A0A0F9K934</accession>
<sequence length="386" mass="45809">MKLNTLKALLDISNRQGLYNSILDDLKAVQDLKFTTLENYEISEGIIPIIKIAPNSKPQGIKHVKVFVGAQHNEYNGLFSMLEFFKLLQQEKITFKDVLKENQILYFLPLMNPYGFLNPKKNNKSGYYLKNGTNLNRFWRRAFAPKYKNGKGNLDILPIPEQVKIIKNLLQKYWDNKEIFIYVLDFHETSLLERFPLDLSKNLTPFYKFDHWLKEEIVLNIIKLYNITYYRKPLFFKCNPSADHTHINLTHKQIETFHEKLQEYISKNQGKGKLPFYFCYSNKSKDYCLKLAKLVYIKLKEKLWETHFPAFDHSFNNHGCFVRMSDASSRPRVYSMELESQKHFFNIFEEIKKSKTDPHYIENKINLINVSIELALKTIKEMILLF</sequence>
<evidence type="ECO:0000313" key="1">
    <source>
        <dbReference type="EMBL" id="KKM78473.1"/>
    </source>
</evidence>
<protein>
    <recommendedName>
        <fullName evidence="2">Peptidase M14 carboxypeptidase A domain-containing protein</fullName>
    </recommendedName>
</protein>
<name>A0A0F9K934_9ZZZZ</name>
<dbReference type="AlphaFoldDB" id="A0A0F9K934"/>
<comment type="caution">
    <text evidence="1">The sequence shown here is derived from an EMBL/GenBank/DDBJ whole genome shotgun (WGS) entry which is preliminary data.</text>
</comment>
<dbReference type="EMBL" id="LAZR01008486">
    <property type="protein sequence ID" value="KKM78473.1"/>
    <property type="molecule type" value="Genomic_DNA"/>
</dbReference>
<proteinExistence type="predicted"/>
<gene>
    <name evidence="1" type="ORF">LCGC14_1359650</name>
</gene>
<dbReference type="Gene3D" id="3.40.630.10">
    <property type="entry name" value="Zn peptidases"/>
    <property type="match status" value="1"/>
</dbReference>
<organism evidence="1">
    <name type="scientific">marine sediment metagenome</name>
    <dbReference type="NCBI Taxonomy" id="412755"/>
    <lineage>
        <taxon>unclassified sequences</taxon>
        <taxon>metagenomes</taxon>
        <taxon>ecological metagenomes</taxon>
    </lineage>
</organism>